<dbReference type="OrthoDB" id="436496at2759"/>
<dbReference type="InterPro" id="IPR044399">
    <property type="entry name" value="Mb-like_M"/>
</dbReference>
<feature type="region of interest" description="Disordered" evidence="1">
    <location>
        <begin position="406"/>
        <end position="432"/>
    </location>
</feature>
<dbReference type="GO" id="GO:0071500">
    <property type="term" value="P:cellular response to nitrosative stress"/>
    <property type="evidence" value="ECO:0007669"/>
    <property type="project" value="TreeGrafter"/>
</dbReference>
<organism evidence="3 4">
    <name type="scientific">Maudiozyma saulgeensis</name>
    <dbReference type="NCBI Taxonomy" id="1789683"/>
    <lineage>
        <taxon>Eukaryota</taxon>
        <taxon>Fungi</taxon>
        <taxon>Dikarya</taxon>
        <taxon>Ascomycota</taxon>
        <taxon>Saccharomycotina</taxon>
        <taxon>Saccharomycetes</taxon>
        <taxon>Saccharomycetales</taxon>
        <taxon>Saccharomycetaceae</taxon>
        <taxon>Maudiozyma</taxon>
    </lineage>
</organism>
<dbReference type="PANTHER" id="PTHR43396">
    <property type="entry name" value="FLAVOHEMOPROTEIN"/>
    <property type="match status" value="1"/>
</dbReference>
<name>A0A1X7R2T1_9SACH</name>
<dbReference type="GO" id="GO:0020037">
    <property type="term" value="F:heme binding"/>
    <property type="evidence" value="ECO:0007669"/>
    <property type="project" value="InterPro"/>
</dbReference>
<dbReference type="CDD" id="cd01040">
    <property type="entry name" value="Mb-like"/>
    <property type="match status" value="1"/>
</dbReference>
<feature type="domain" description="Globin" evidence="2">
    <location>
        <begin position="207"/>
        <end position="347"/>
    </location>
</feature>
<feature type="region of interest" description="Disordered" evidence="1">
    <location>
        <begin position="167"/>
        <end position="202"/>
    </location>
</feature>
<dbReference type="GO" id="GO:0008941">
    <property type="term" value="F:nitric oxide dioxygenase NAD(P)H activity"/>
    <property type="evidence" value="ECO:0007669"/>
    <property type="project" value="TreeGrafter"/>
</dbReference>
<proteinExistence type="predicted"/>
<dbReference type="STRING" id="1789683.A0A1X7R2T1"/>
<feature type="compositionally biased region" description="Basic residues" evidence="1">
    <location>
        <begin position="407"/>
        <end position="419"/>
    </location>
</feature>
<dbReference type="PROSITE" id="PS01033">
    <property type="entry name" value="GLOBIN"/>
    <property type="match status" value="1"/>
</dbReference>
<keyword evidence="4" id="KW-1185">Reference proteome</keyword>
<feature type="compositionally biased region" description="Polar residues" evidence="1">
    <location>
        <begin position="193"/>
        <end position="202"/>
    </location>
</feature>
<evidence type="ECO:0000256" key="1">
    <source>
        <dbReference type="SAM" id="MobiDB-lite"/>
    </source>
</evidence>
<dbReference type="InterPro" id="IPR000971">
    <property type="entry name" value="Globin"/>
</dbReference>
<dbReference type="SUPFAM" id="SSF46458">
    <property type="entry name" value="Globin-like"/>
    <property type="match status" value="1"/>
</dbReference>
<sequence length="432" mass="48416">MVIDDGTCASITDSTYTTSTDTTTSSLATGEKSFDPTKANVDFTYTIPDDDTTISPTTSRISSSDPSSINRVSSHISRLSRTESLFKDNRIVNNGKGSPYDDDFDDYSPSDVDSVLTRPNKKIEPKFNKNEKILIVSSWNLILNDDLTENDLKKFSHMALILDKQSIQHHHRNNSRNGYNSSSSDVLEKRNSDNSGSKCSWSSFSNNGNDSTLSILKDTDFNRKGYDDSNIGKSLFCTQFFDNLVNIDQQMQQTYPTLRHQAVSFTILLNSAIQNLDDIKKIDDQLRSTGKRHTRILGIDNSKFQVMGHAFIVTLQDRLGTYFTPDLERLWSKLYSYLADSLLVYGVDPVLTESKSHDMGISSGNSIDFDPPEIIITDQENSKRSTLTIATESRLQKVRSAPVSSKGIHHTNIRNKPHHTSATSKNKECCIM</sequence>
<accession>A0A1X7R2T1</accession>
<evidence type="ECO:0000313" key="4">
    <source>
        <dbReference type="Proteomes" id="UP000196158"/>
    </source>
</evidence>
<dbReference type="InterPro" id="IPR009050">
    <property type="entry name" value="Globin-like_sf"/>
</dbReference>
<dbReference type="GO" id="GO:0019825">
    <property type="term" value="F:oxygen binding"/>
    <property type="evidence" value="ECO:0007669"/>
    <property type="project" value="InterPro"/>
</dbReference>
<dbReference type="InterPro" id="IPR012292">
    <property type="entry name" value="Globin/Proto"/>
</dbReference>
<dbReference type="Proteomes" id="UP000196158">
    <property type="component" value="Unassembled WGS sequence"/>
</dbReference>
<dbReference type="PANTHER" id="PTHR43396:SF6">
    <property type="entry name" value="ABL201WP"/>
    <property type="match status" value="1"/>
</dbReference>
<feature type="compositionally biased region" description="Low complexity" evidence="1">
    <location>
        <begin position="175"/>
        <end position="184"/>
    </location>
</feature>
<protein>
    <recommendedName>
        <fullName evidence="2">Globin domain-containing protein</fullName>
    </recommendedName>
</protein>
<dbReference type="Gene3D" id="1.10.490.10">
    <property type="entry name" value="Globins"/>
    <property type="match status" value="1"/>
</dbReference>
<dbReference type="Pfam" id="PF00042">
    <property type="entry name" value="Globin"/>
    <property type="match status" value="1"/>
</dbReference>
<dbReference type="AlphaFoldDB" id="A0A1X7R2T1"/>
<dbReference type="EMBL" id="FXLY01000004">
    <property type="protein sequence ID" value="SMN19760.1"/>
    <property type="molecule type" value="Genomic_DNA"/>
</dbReference>
<dbReference type="GO" id="GO:0046210">
    <property type="term" value="P:nitric oxide catabolic process"/>
    <property type="evidence" value="ECO:0007669"/>
    <property type="project" value="TreeGrafter"/>
</dbReference>
<reference evidence="3 4" key="1">
    <citation type="submission" date="2017-04" db="EMBL/GenBank/DDBJ databases">
        <authorList>
            <person name="Afonso C.L."/>
            <person name="Miller P.J."/>
            <person name="Scott M.A."/>
            <person name="Spackman E."/>
            <person name="Goraichik I."/>
            <person name="Dimitrov K.M."/>
            <person name="Suarez D.L."/>
            <person name="Swayne D.E."/>
        </authorList>
    </citation>
    <scope>NUCLEOTIDE SEQUENCE [LARGE SCALE GENOMIC DNA]</scope>
</reference>
<gene>
    <name evidence="3" type="ORF">KASA_0O03421G</name>
</gene>
<evidence type="ECO:0000259" key="2">
    <source>
        <dbReference type="PROSITE" id="PS01033"/>
    </source>
</evidence>
<evidence type="ECO:0000313" key="3">
    <source>
        <dbReference type="EMBL" id="SMN19760.1"/>
    </source>
</evidence>
<dbReference type="GO" id="GO:0071949">
    <property type="term" value="F:FAD binding"/>
    <property type="evidence" value="ECO:0007669"/>
    <property type="project" value="TreeGrafter"/>
</dbReference>